<evidence type="ECO:0000256" key="6">
    <source>
        <dbReference type="ARBA" id="ARBA00022833"/>
    </source>
</evidence>
<evidence type="ECO:0000256" key="3">
    <source>
        <dbReference type="ARBA" id="ARBA00022598"/>
    </source>
</evidence>
<keyword evidence="15" id="KW-1185">Reference proteome</keyword>
<feature type="domain" description="tRNA synthetases class I catalytic" evidence="13">
    <location>
        <begin position="58"/>
        <end position="303"/>
    </location>
</feature>
<keyword evidence="8" id="KW-0648">Protein biosynthesis</keyword>
<keyword evidence="4" id="KW-0479">Metal-binding</keyword>
<evidence type="ECO:0000256" key="1">
    <source>
        <dbReference type="ARBA" id="ARBA00001947"/>
    </source>
</evidence>
<feature type="region of interest" description="Disordered" evidence="12">
    <location>
        <begin position="479"/>
        <end position="518"/>
    </location>
</feature>
<dbReference type="InterPro" id="IPR014729">
    <property type="entry name" value="Rossmann-like_a/b/a_fold"/>
</dbReference>
<reference evidence="14" key="1">
    <citation type="journal article" date="2023" name="Mol. Biol. Evol.">
        <title>Third-Generation Sequencing Reveals the Adaptive Role of the Epigenome in Three Deep-Sea Polychaetes.</title>
        <authorList>
            <person name="Perez M."/>
            <person name="Aroh O."/>
            <person name="Sun Y."/>
            <person name="Lan Y."/>
            <person name="Juniper S.K."/>
            <person name="Young C.R."/>
            <person name="Angers B."/>
            <person name="Qian P.Y."/>
        </authorList>
    </citation>
    <scope>NUCLEOTIDE SEQUENCE</scope>
    <source>
        <strain evidence="14">P08H-3</strain>
    </source>
</reference>
<keyword evidence="5" id="KW-0547">Nucleotide-binding</keyword>
<dbReference type="PRINTS" id="PR00983">
    <property type="entry name" value="TRNASYNTHCYS"/>
</dbReference>
<dbReference type="GO" id="GO:0005737">
    <property type="term" value="C:cytoplasm"/>
    <property type="evidence" value="ECO:0007669"/>
    <property type="project" value="TreeGrafter"/>
</dbReference>
<keyword evidence="9" id="KW-0030">Aminoacyl-tRNA synthetase</keyword>
<dbReference type="PANTHER" id="PTHR10890">
    <property type="entry name" value="CYSTEINYL-TRNA SYNTHETASE"/>
    <property type="match status" value="1"/>
</dbReference>
<evidence type="ECO:0000259" key="13">
    <source>
        <dbReference type="Pfam" id="PF01406"/>
    </source>
</evidence>
<keyword evidence="3" id="KW-0436">Ligase</keyword>
<feature type="compositionally biased region" description="Basic and acidic residues" evidence="12">
    <location>
        <begin position="502"/>
        <end position="518"/>
    </location>
</feature>
<dbReference type="PANTHER" id="PTHR10890:SF3">
    <property type="entry name" value="CYSTEINE--TRNA LIGASE, CYTOPLASMIC"/>
    <property type="match status" value="1"/>
</dbReference>
<dbReference type="GO" id="GO:0004817">
    <property type="term" value="F:cysteine-tRNA ligase activity"/>
    <property type="evidence" value="ECO:0007669"/>
    <property type="project" value="UniProtKB-EC"/>
</dbReference>
<dbReference type="InterPro" id="IPR009080">
    <property type="entry name" value="tRNAsynth_Ia_anticodon-bd"/>
</dbReference>
<dbReference type="GO" id="GO:0005524">
    <property type="term" value="F:ATP binding"/>
    <property type="evidence" value="ECO:0007669"/>
    <property type="project" value="UniProtKB-KW"/>
</dbReference>
<dbReference type="Proteomes" id="UP001208570">
    <property type="component" value="Unassembled WGS sequence"/>
</dbReference>
<organism evidence="14 15">
    <name type="scientific">Paralvinella palmiformis</name>
    <dbReference type="NCBI Taxonomy" id="53620"/>
    <lineage>
        <taxon>Eukaryota</taxon>
        <taxon>Metazoa</taxon>
        <taxon>Spiralia</taxon>
        <taxon>Lophotrochozoa</taxon>
        <taxon>Annelida</taxon>
        <taxon>Polychaeta</taxon>
        <taxon>Sedentaria</taxon>
        <taxon>Canalipalpata</taxon>
        <taxon>Terebellida</taxon>
        <taxon>Terebelliformia</taxon>
        <taxon>Alvinellidae</taxon>
        <taxon>Paralvinella</taxon>
    </lineage>
</organism>
<evidence type="ECO:0000256" key="9">
    <source>
        <dbReference type="ARBA" id="ARBA00023146"/>
    </source>
</evidence>
<name>A0AAD9JQA2_9ANNE</name>
<proteinExistence type="predicted"/>
<dbReference type="EMBL" id="JAODUP010000192">
    <property type="protein sequence ID" value="KAK2157413.1"/>
    <property type="molecule type" value="Genomic_DNA"/>
</dbReference>
<sequence length="555" mass="62758">MLERLLGKVKAAMQVVQDALGDNNDKEKEEKAKKVLLENARDLLSDWLDHSQGSSVTDNSIFVDLPRKFEHDFHTDMAALNVRPADVLTRVSEYVPEVIAFVKQIVDNGYGYESNCSVYFNTAKFSQSEDHYYAKLVPEAFGDSTALHEGEGDLSVSEDRLREKRSPNDFALWKASKPGEPSWDSPWGKGRPGWHIECSVMASSILGESLDIHTGGADLKFPHHDNELAQAEAYFGHDHWVRYFLHTGHLNIDGRKMSKSLKNFITIKEALQSHTARQLRFAFLLHSWKDTLDYSDQTMKEALNYERLANEFFLTVKDILRKMPSTGPGLFSKWFEEEQNLNDKFMQCRGTAHDALCDSVDTRSCMDAFRELITSTNIYIDSRVKVGSSPNGLLLKNIAKYITDMFKIFGTIEGDQTIGFPVTGAQQSVNTEEVVMPYLDVFAKFRDDVRQVARQHKAKDILTLCDQVRDDILPNLGATRDAQRKIPPSELFKTDPPQYSQFDDKGIPTHDAEGKDLTKSQLKKLRKLYEAQEKKYSEYLKSQGVAPDGSGGASA</sequence>
<evidence type="ECO:0000256" key="12">
    <source>
        <dbReference type="SAM" id="MobiDB-lite"/>
    </source>
</evidence>
<keyword evidence="7" id="KW-0067">ATP-binding</keyword>
<comment type="caution">
    <text evidence="14">The sequence shown here is derived from an EMBL/GenBank/DDBJ whole genome shotgun (WGS) entry which is preliminary data.</text>
</comment>
<comment type="cofactor">
    <cofactor evidence="1">
        <name>Zn(2+)</name>
        <dbReference type="ChEBI" id="CHEBI:29105"/>
    </cofactor>
</comment>
<accession>A0AAD9JQA2</accession>
<keyword evidence="6" id="KW-0862">Zinc</keyword>
<evidence type="ECO:0000256" key="5">
    <source>
        <dbReference type="ARBA" id="ARBA00022741"/>
    </source>
</evidence>
<dbReference type="SUPFAM" id="SSF52374">
    <property type="entry name" value="Nucleotidylyl transferase"/>
    <property type="match status" value="1"/>
</dbReference>
<evidence type="ECO:0000313" key="14">
    <source>
        <dbReference type="EMBL" id="KAK2157413.1"/>
    </source>
</evidence>
<dbReference type="EC" id="6.1.1.16" evidence="2"/>
<dbReference type="FunFam" id="3.40.50.620:FF:000027">
    <property type="entry name" value="Cysteine--tRNA ligase, cytoplasmic"/>
    <property type="match status" value="1"/>
</dbReference>
<dbReference type="Pfam" id="PF01406">
    <property type="entry name" value="tRNA-synt_1e"/>
    <property type="match status" value="1"/>
</dbReference>
<dbReference type="GO" id="GO:0046872">
    <property type="term" value="F:metal ion binding"/>
    <property type="evidence" value="ECO:0007669"/>
    <property type="project" value="UniProtKB-KW"/>
</dbReference>
<evidence type="ECO:0000256" key="11">
    <source>
        <dbReference type="ARBA" id="ARBA00039362"/>
    </source>
</evidence>
<dbReference type="Gene3D" id="3.40.50.620">
    <property type="entry name" value="HUPs"/>
    <property type="match status" value="1"/>
</dbReference>
<evidence type="ECO:0000256" key="10">
    <source>
        <dbReference type="ARBA" id="ARBA00031499"/>
    </source>
</evidence>
<dbReference type="InterPro" id="IPR032678">
    <property type="entry name" value="tRNA-synt_1_cat_dom"/>
</dbReference>
<dbReference type="InterPro" id="IPR024909">
    <property type="entry name" value="Cys-tRNA/MSH_ligase"/>
</dbReference>
<evidence type="ECO:0000256" key="4">
    <source>
        <dbReference type="ARBA" id="ARBA00022723"/>
    </source>
</evidence>
<evidence type="ECO:0000256" key="8">
    <source>
        <dbReference type="ARBA" id="ARBA00022917"/>
    </source>
</evidence>
<protein>
    <recommendedName>
        <fullName evidence="11">Cysteine--tRNA ligase, cytoplasmic</fullName>
        <ecNumber evidence="2">6.1.1.16</ecNumber>
    </recommendedName>
    <alternativeName>
        <fullName evidence="10">Cysteinyl-tRNA synthetase</fullName>
    </alternativeName>
</protein>
<dbReference type="GO" id="GO:0006423">
    <property type="term" value="P:cysteinyl-tRNA aminoacylation"/>
    <property type="evidence" value="ECO:0007669"/>
    <property type="project" value="TreeGrafter"/>
</dbReference>
<dbReference type="SUPFAM" id="SSF47323">
    <property type="entry name" value="Anticodon-binding domain of a subclass of class I aminoacyl-tRNA synthetases"/>
    <property type="match status" value="1"/>
</dbReference>
<dbReference type="AlphaFoldDB" id="A0AAD9JQA2"/>
<evidence type="ECO:0000256" key="2">
    <source>
        <dbReference type="ARBA" id="ARBA00012832"/>
    </source>
</evidence>
<gene>
    <name evidence="14" type="ORF">LSH36_192g03015</name>
</gene>
<evidence type="ECO:0000256" key="7">
    <source>
        <dbReference type="ARBA" id="ARBA00022840"/>
    </source>
</evidence>
<evidence type="ECO:0000313" key="15">
    <source>
        <dbReference type="Proteomes" id="UP001208570"/>
    </source>
</evidence>